<dbReference type="Proteomes" id="UP000247515">
    <property type="component" value="Unassembled WGS sequence"/>
</dbReference>
<feature type="signal peptide" evidence="2">
    <location>
        <begin position="1"/>
        <end position="37"/>
    </location>
</feature>
<feature type="domain" description="YknX-like C-terminal permuted SH3-like" evidence="3">
    <location>
        <begin position="307"/>
        <end position="373"/>
    </location>
</feature>
<evidence type="ECO:0000256" key="1">
    <source>
        <dbReference type="ARBA" id="ARBA00009477"/>
    </source>
</evidence>
<dbReference type="Gene3D" id="2.40.420.20">
    <property type="match status" value="1"/>
</dbReference>
<dbReference type="PANTHER" id="PTHR30469">
    <property type="entry name" value="MULTIDRUG RESISTANCE PROTEIN MDTA"/>
    <property type="match status" value="1"/>
</dbReference>
<dbReference type="InterPro" id="IPR006143">
    <property type="entry name" value="RND_pump_MFP"/>
</dbReference>
<evidence type="ECO:0000313" key="4">
    <source>
        <dbReference type="EMBL" id="PXX18069.1"/>
    </source>
</evidence>
<comment type="similarity">
    <text evidence="1">Belongs to the membrane fusion protein (MFP) (TC 8.A.1) family.</text>
</comment>
<dbReference type="InterPro" id="IPR058637">
    <property type="entry name" value="YknX-like_C"/>
</dbReference>
<dbReference type="SUPFAM" id="SSF111369">
    <property type="entry name" value="HlyD-like secretion proteins"/>
    <property type="match status" value="1"/>
</dbReference>
<comment type="caution">
    <text evidence="4">The sequence shown here is derived from an EMBL/GenBank/DDBJ whole genome shotgun (WGS) entry which is preliminary data.</text>
</comment>
<dbReference type="PANTHER" id="PTHR30469:SF15">
    <property type="entry name" value="HLYD FAMILY OF SECRETION PROTEINS"/>
    <property type="match status" value="1"/>
</dbReference>
<accession>A0ABX5MS27</accession>
<keyword evidence="2" id="KW-0732">Signal</keyword>
<dbReference type="NCBIfam" id="TIGR01730">
    <property type="entry name" value="RND_mfp"/>
    <property type="match status" value="1"/>
</dbReference>
<evidence type="ECO:0000256" key="2">
    <source>
        <dbReference type="SAM" id="SignalP"/>
    </source>
</evidence>
<gene>
    <name evidence="4" type="ORF">C7400_105131</name>
</gene>
<evidence type="ECO:0000259" key="3">
    <source>
        <dbReference type="Pfam" id="PF25989"/>
    </source>
</evidence>
<keyword evidence="5" id="KW-1185">Reference proteome</keyword>
<dbReference type="EMBL" id="QJJV01000005">
    <property type="protein sequence ID" value="PXX18069.1"/>
    <property type="molecule type" value="Genomic_DNA"/>
</dbReference>
<dbReference type="Gene3D" id="1.10.287.470">
    <property type="entry name" value="Helix hairpin bin"/>
    <property type="match status" value="1"/>
</dbReference>
<dbReference type="Pfam" id="PF25989">
    <property type="entry name" value="YknX_C"/>
    <property type="match status" value="1"/>
</dbReference>
<dbReference type="Gene3D" id="2.40.30.170">
    <property type="match status" value="1"/>
</dbReference>
<name>A0ABX5MS27_9BURK</name>
<sequence>MADRRFFSRTPLRAAACACCAVAAFAIGATLLTAAHADNTPAAADTPAPSAPSAAVQTVRVTRGAVSQTLVAYGTVAAAAANATTVSLPYLARVTRVLVQPGQTVARGAPLFVVQADPNAVIAWTQAQSSATLARGELARTQSLYRDGLATQSQLAATQKALDDAQQALAAQHATGIAAGENTVTAPVAGVIAQLTAAPGDQVQAGAALAQLVADNPANAHAANVSLGVEPAEALTLHTGDRVVLRPLAPTLDGLQAQGRIVLVGAAIDAQSQLVNVGANVPLAGTAFLPGTRVRADIDTQTGIWWNVPRAAVLQDDRGHYVYQIAPGNKAQRVNVTVKVEHGNAYGVDGPLDAARALVVSGNDELEDGMAVRLAQTKQGDAQ</sequence>
<proteinExistence type="inferred from homology"/>
<protein>
    <submittedName>
        <fullName evidence="4">RND family efflux transporter MFP subunit</fullName>
    </submittedName>
</protein>
<organism evidence="4 5">
    <name type="scientific">Paraburkholderia tropica</name>
    <dbReference type="NCBI Taxonomy" id="92647"/>
    <lineage>
        <taxon>Bacteria</taxon>
        <taxon>Pseudomonadati</taxon>
        <taxon>Pseudomonadota</taxon>
        <taxon>Betaproteobacteria</taxon>
        <taxon>Burkholderiales</taxon>
        <taxon>Burkholderiaceae</taxon>
        <taxon>Paraburkholderia</taxon>
    </lineage>
</organism>
<reference evidence="4 5" key="1">
    <citation type="submission" date="2018-05" db="EMBL/GenBank/DDBJ databases">
        <title>Genomic Encyclopedia of Type Strains, Phase IV (KMG-V): Genome sequencing to study the core and pangenomes of soil and plant-associated prokaryotes.</title>
        <authorList>
            <person name="Whitman W."/>
        </authorList>
    </citation>
    <scope>NUCLEOTIDE SEQUENCE [LARGE SCALE GENOMIC DNA]</scope>
    <source>
        <strain evidence="4 5">SIr-6563</strain>
    </source>
</reference>
<dbReference type="Gene3D" id="2.40.50.100">
    <property type="match status" value="1"/>
</dbReference>
<evidence type="ECO:0000313" key="5">
    <source>
        <dbReference type="Proteomes" id="UP000247515"/>
    </source>
</evidence>
<dbReference type="RefSeq" id="WP_110327070.1">
    <property type="nucleotide sequence ID" value="NZ_JAZKKM010000005.1"/>
</dbReference>
<feature type="chain" id="PRO_5046719170" evidence="2">
    <location>
        <begin position="38"/>
        <end position="383"/>
    </location>
</feature>